<protein>
    <submittedName>
        <fullName evidence="2">DNA-binding protein</fullName>
    </submittedName>
</protein>
<dbReference type="GO" id="GO:0003677">
    <property type="term" value="F:DNA binding"/>
    <property type="evidence" value="ECO:0007669"/>
    <property type="project" value="UniProtKB-KW"/>
</dbReference>
<dbReference type="Proteomes" id="UP000265361">
    <property type="component" value="Unassembled WGS sequence"/>
</dbReference>
<dbReference type="RefSeq" id="WP_434513162.1">
    <property type="nucleotide sequence ID" value="NZ_CP162946.1"/>
</dbReference>
<organism evidence="2 3">
    <name type="scientific">Clavibacter nebraskensis</name>
    <dbReference type="NCBI Taxonomy" id="31963"/>
    <lineage>
        <taxon>Bacteria</taxon>
        <taxon>Bacillati</taxon>
        <taxon>Actinomycetota</taxon>
        <taxon>Actinomycetes</taxon>
        <taxon>Micrococcales</taxon>
        <taxon>Microbacteriaceae</taxon>
        <taxon>Clavibacter</taxon>
    </lineage>
</organism>
<dbReference type="InterPro" id="IPR041657">
    <property type="entry name" value="HTH_17"/>
</dbReference>
<reference evidence="2 3" key="1">
    <citation type="submission" date="2018-08" db="EMBL/GenBank/DDBJ databases">
        <title>Genome Sequence of Clavibacter michiganensis Subspecies type strains, and the Atypical Peach-Colored Strains Isolated from Tomato.</title>
        <authorList>
            <person name="Osdaghi E."/>
            <person name="Portier P."/>
            <person name="Briand M."/>
            <person name="Jacques M.-A."/>
        </authorList>
    </citation>
    <scope>NUCLEOTIDE SEQUENCE [LARGE SCALE GENOMIC DNA]</scope>
    <source>
        <strain evidence="2 3">CFBP 7577</strain>
    </source>
</reference>
<gene>
    <name evidence="2" type="ORF">DZF97_00730</name>
</gene>
<evidence type="ECO:0000313" key="3">
    <source>
        <dbReference type="Proteomes" id="UP000265361"/>
    </source>
</evidence>
<dbReference type="Pfam" id="PF12728">
    <property type="entry name" value="HTH_17"/>
    <property type="match status" value="1"/>
</dbReference>
<evidence type="ECO:0000313" key="2">
    <source>
        <dbReference type="EMBL" id="RIJ19413.1"/>
    </source>
</evidence>
<name>A0A399QKH2_9MICO</name>
<feature type="domain" description="Helix-turn-helix" evidence="1">
    <location>
        <begin position="12"/>
        <end position="57"/>
    </location>
</feature>
<keyword evidence="2" id="KW-0238">DNA-binding</keyword>
<proteinExistence type="predicted"/>
<accession>A0A399QKH2</accession>
<dbReference type="EMBL" id="QWED01000006">
    <property type="protein sequence ID" value="RIJ19413.1"/>
    <property type="molecule type" value="Genomic_DNA"/>
</dbReference>
<evidence type="ECO:0000259" key="1">
    <source>
        <dbReference type="Pfam" id="PF12728"/>
    </source>
</evidence>
<dbReference type="AlphaFoldDB" id="A0A399QKH2"/>
<comment type="caution">
    <text evidence="2">The sequence shown here is derived from an EMBL/GenBank/DDBJ whole genome shotgun (WGS) entry which is preliminary data.</text>
</comment>
<sequence>MHLDEVRKRATLTVDETSAVMGTARASTYAAISRGEIPSLRIGRRLVVPVPALLALLGESAQHEA</sequence>